<keyword evidence="4 7" id="KW-0812">Transmembrane</keyword>
<dbReference type="AlphaFoldDB" id="A0A5K7X9D1"/>
<comment type="similarity">
    <text evidence="2">Belongs to the polysaccharide synthase family.</text>
</comment>
<feature type="transmembrane region" description="Helical" evidence="7">
    <location>
        <begin position="445"/>
        <end position="467"/>
    </location>
</feature>
<name>A0A5K7X9D1_9BACT</name>
<feature type="transmembrane region" description="Helical" evidence="7">
    <location>
        <begin position="321"/>
        <end position="343"/>
    </location>
</feature>
<keyword evidence="3" id="KW-1003">Cell membrane</keyword>
<feature type="transmembrane region" description="Helical" evidence="7">
    <location>
        <begin position="35"/>
        <end position="51"/>
    </location>
</feature>
<dbReference type="PANTHER" id="PTHR30250:SF10">
    <property type="entry name" value="LIPOPOLYSACCHARIDE BIOSYNTHESIS PROTEIN WZXC"/>
    <property type="match status" value="1"/>
</dbReference>
<evidence type="ECO:0000313" key="8">
    <source>
        <dbReference type="EMBL" id="BBO31371.1"/>
    </source>
</evidence>
<dbReference type="KEGG" id="lpav:PLANPX_0983"/>
<protein>
    <recommendedName>
        <fullName evidence="10">Polysaccharide biosynthesis protein C-terminal domain-containing protein</fullName>
    </recommendedName>
</protein>
<keyword evidence="6 7" id="KW-0472">Membrane</keyword>
<dbReference type="InterPro" id="IPR050833">
    <property type="entry name" value="Poly_Biosynth_Transport"/>
</dbReference>
<gene>
    <name evidence="8" type="ORF">PLANPX_0983</name>
</gene>
<evidence type="ECO:0000256" key="2">
    <source>
        <dbReference type="ARBA" id="ARBA00007430"/>
    </source>
</evidence>
<keyword evidence="9" id="KW-1185">Reference proteome</keyword>
<dbReference type="EMBL" id="AP021861">
    <property type="protein sequence ID" value="BBO31371.1"/>
    <property type="molecule type" value="Genomic_DNA"/>
</dbReference>
<feature type="transmembrane region" description="Helical" evidence="7">
    <location>
        <begin position="420"/>
        <end position="439"/>
    </location>
</feature>
<evidence type="ECO:0008006" key="10">
    <source>
        <dbReference type="Google" id="ProtNLM"/>
    </source>
</evidence>
<feature type="transmembrane region" description="Helical" evidence="7">
    <location>
        <begin position="355"/>
        <end position="375"/>
    </location>
</feature>
<comment type="subcellular location">
    <subcellularLocation>
        <location evidence="1">Cell membrane</location>
        <topology evidence="1">Multi-pass membrane protein</topology>
    </subcellularLocation>
</comment>
<evidence type="ECO:0000256" key="7">
    <source>
        <dbReference type="SAM" id="Phobius"/>
    </source>
</evidence>
<evidence type="ECO:0000256" key="5">
    <source>
        <dbReference type="ARBA" id="ARBA00022989"/>
    </source>
</evidence>
<dbReference type="GO" id="GO:0005886">
    <property type="term" value="C:plasma membrane"/>
    <property type="evidence" value="ECO:0007669"/>
    <property type="project" value="UniProtKB-SubCell"/>
</dbReference>
<feature type="transmembrane region" description="Helical" evidence="7">
    <location>
        <begin position="109"/>
        <end position="126"/>
    </location>
</feature>
<feature type="transmembrane region" description="Helical" evidence="7">
    <location>
        <begin position="225"/>
        <end position="242"/>
    </location>
</feature>
<dbReference type="Proteomes" id="UP000326837">
    <property type="component" value="Chromosome"/>
</dbReference>
<evidence type="ECO:0000256" key="1">
    <source>
        <dbReference type="ARBA" id="ARBA00004651"/>
    </source>
</evidence>
<dbReference type="PANTHER" id="PTHR30250">
    <property type="entry name" value="PST FAMILY PREDICTED COLANIC ACID TRANSPORTER"/>
    <property type="match status" value="1"/>
</dbReference>
<evidence type="ECO:0000256" key="4">
    <source>
        <dbReference type="ARBA" id="ARBA00022692"/>
    </source>
</evidence>
<keyword evidence="5 7" id="KW-1133">Transmembrane helix</keyword>
<feature type="transmembrane region" description="Helical" evidence="7">
    <location>
        <begin position="72"/>
        <end position="97"/>
    </location>
</feature>
<feature type="transmembrane region" description="Helical" evidence="7">
    <location>
        <begin position="287"/>
        <end position="309"/>
    </location>
</feature>
<accession>A0A5K7X9D1</accession>
<feature type="transmembrane region" description="Helical" evidence="7">
    <location>
        <begin position="381"/>
        <end position="400"/>
    </location>
</feature>
<sequence>MGRGFSWLTLSIVAGKLLGGVTQLLLGRWISDEQFGDIAIMLSIAAVVKVFQDGGVPQVLVQRGAEAFDRTMGAAFWLSMALATVSAAALAVAAPIIADVYDTPMLTSLLWVVAASLPLGGISTFLRAKLRVDLRFKTIAYVAMAWFVIRNISTIGLASAGFGTMSLAIPLVIVAIYEAFADYYATRIKPWRLPFGFSQWPDLLGSSFWVGAAAVSRGVARMGDYLALGIFLPMGVVGKYFFGYQFTAQVLELLATNLQHVLFPALSRLADQPERQARAIVRSIRMLVFIAAPVSVCLAVVISPLVTILDEIVWNHKWSSTIGLMQIFAVTAPMRMFTDLLAAALSSQGKFRSSAIVYSCEGLWLVVAASIAVAIYGENLVGLAVLISLAQAVFSVGASIRMLRDFGIDWQSCLRSMLPAWFVALAAGGGTLALLALLPAGSAQLVLLICGGCFFGVTFIAMARVFLAADLMELAGLAPAKIGRLARALLLLPSPPLAYDRASK</sequence>
<evidence type="ECO:0000256" key="6">
    <source>
        <dbReference type="ARBA" id="ARBA00023136"/>
    </source>
</evidence>
<evidence type="ECO:0000256" key="3">
    <source>
        <dbReference type="ARBA" id="ARBA00022475"/>
    </source>
</evidence>
<organism evidence="8 9">
    <name type="scientific">Lacipirellula parvula</name>
    <dbReference type="NCBI Taxonomy" id="2650471"/>
    <lineage>
        <taxon>Bacteria</taxon>
        <taxon>Pseudomonadati</taxon>
        <taxon>Planctomycetota</taxon>
        <taxon>Planctomycetia</taxon>
        <taxon>Pirellulales</taxon>
        <taxon>Lacipirellulaceae</taxon>
        <taxon>Lacipirellula</taxon>
    </lineage>
</organism>
<evidence type="ECO:0000313" key="9">
    <source>
        <dbReference type="Proteomes" id="UP000326837"/>
    </source>
</evidence>
<dbReference type="Pfam" id="PF13440">
    <property type="entry name" value="Polysacc_synt_3"/>
    <property type="match status" value="1"/>
</dbReference>
<reference evidence="9" key="1">
    <citation type="submission" date="2019-10" db="EMBL/GenBank/DDBJ databases">
        <title>Lacipirellula parvula gen. nov., sp. nov., representing a lineage of planctomycetes widespread in freshwater anoxic habitats, and description of the family Lacipirellulaceae.</title>
        <authorList>
            <person name="Dedysh S.N."/>
            <person name="Kulichevskaya I.S."/>
            <person name="Beletsky A.V."/>
            <person name="Rakitin A.L."/>
            <person name="Mardanov A.V."/>
            <person name="Ivanova A.A."/>
            <person name="Saltykova V.X."/>
            <person name="Rijpstra W.I.C."/>
            <person name="Sinninghe Damste J.S."/>
            <person name="Ravin N.V."/>
        </authorList>
    </citation>
    <scope>NUCLEOTIDE SEQUENCE [LARGE SCALE GENOMIC DNA]</scope>
    <source>
        <strain evidence="9">PX69</strain>
    </source>
</reference>
<proteinExistence type="inferred from homology"/>